<accession>A0A9E7KGC2</accession>
<dbReference type="AlphaFoldDB" id="A0A9E7KGC2"/>
<protein>
    <submittedName>
        <fullName evidence="2">DNAJ heat shock N-terminal domain-containing protein</fullName>
    </submittedName>
</protein>
<feature type="region of interest" description="Disordered" evidence="1">
    <location>
        <begin position="107"/>
        <end position="132"/>
    </location>
</feature>
<evidence type="ECO:0000313" key="2">
    <source>
        <dbReference type="EMBL" id="URE14675.1"/>
    </source>
</evidence>
<dbReference type="PANTHER" id="PTHR46816">
    <property type="entry name" value="OS01G0273500 PROTEIN"/>
    <property type="match status" value="1"/>
</dbReference>
<evidence type="ECO:0000256" key="1">
    <source>
        <dbReference type="SAM" id="MobiDB-lite"/>
    </source>
</evidence>
<dbReference type="Proteomes" id="UP001055439">
    <property type="component" value="Chromosome 7"/>
</dbReference>
<evidence type="ECO:0000313" key="3">
    <source>
        <dbReference type="Proteomes" id="UP001055439"/>
    </source>
</evidence>
<organism evidence="2 3">
    <name type="scientific">Musa troglodytarum</name>
    <name type="common">fe'i banana</name>
    <dbReference type="NCBI Taxonomy" id="320322"/>
    <lineage>
        <taxon>Eukaryota</taxon>
        <taxon>Viridiplantae</taxon>
        <taxon>Streptophyta</taxon>
        <taxon>Embryophyta</taxon>
        <taxon>Tracheophyta</taxon>
        <taxon>Spermatophyta</taxon>
        <taxon>Magnoliopsida</taxon>
        <taxon>Liliopsida</taxon>
        <taxon>Zingiberales</taxon>
        <taxon>Musaceae</taxon>
        <taxon>Musa</taxon>
    </lineage>
</organism>
<name>A0A9E7KGC2_9LILI</name>
<feature type="compositionally biased region" description="Low complexity" evidence="1">
    <location>
        <begin position="111"/>
        <end position="132"/>
    </location>
</feature>
<reference evidence="2" key="1">
    <citation type="submission" date="2022-05" db="EMBL/GenBank/DDBJ databases">
        <title>The Musa troglodytarum L. genome provides insights into the mechanism of non-climacteric behaviour and enrichment of carotenoids.</title>
        <authorList>
            <person name="Wang J."/>
        </authorList>
    </citation>
    <scope>NUCLEOTIDE SEQUENCE</scope>
    <source>
        <tissue evidence="2">Leaf</tissue>
    </source>
</reference>
<dbReference type="EMBL" id="CP097509">
    <property type="protein sequence ID" value="URE14675.1"/>
    <property type="molecule type" value="Genomic_DNA"/>
</dbReference>
<keyword evidence="3" id="KW-1185">Reference proteome</keyword>
<proteinExistence type="predicted"/>
<gene>
    <name evidence="2" type="ORF">MUK42_06766</name>
</gene>
<sequence>MEDAAVADSRRHSVGCPDDSFFISSYAAAGGCGGAPAPTESESASQLISHIKLLLRRTAAVVAALDAGLPTEAARSFSKVLCWDAPPAASLKPLPIATEGSLWNPPASQLSVPVSTSSTPSTGSPTTSVTLT</sequence>
<keyword evidence="2" id="KW-0346">Stress response</keyword>
<dbReference type="PANTHER" id="PTHR46816:SF1">
    <property type="entry name" value="TETRATRICOPEPTIDE REPEAT (TPR)-LIKE SUPERFAMILY PROTEIN"/>
    <property type="match status" value="1"/>
</dbReference>